<organism evidence="1 2">
    <name type="scientific">Pistacia integerrima</name>
    <dbReference type="NCBI Taxonomy" id="434235"/>
    <lineage>
        <taxon>Eukaryota</taxon>
        <taxon>Viridiplantae</taxon>
        <taxon>Streptophyta</taxon>
        <taxon>Embryophyta</taxon>
        <taxon>Tracheophyta</taxon>
        <taxon>Spermatophyta</taxon>
        <taxon>Magnoliopsida</taxon>
        <taxon>eudicotyledons</taxon>
        <taxon>Gunneridae</taxon>
        <taxon>Pentapetalae</taxon>
        <taxon>rosids</taxon>
        <taxon>malvids</taxon>
        <taxon>Sapindales</taxon>
        <taxon>Anacardiaceae</taxon>
        <taxon>Pistacia</taxon>
    </lineage>
</organism>
<sequence length="372" mass="41905">MKITSKSILSPGRARDSSQISLSTSLSRRLRNSGSIKGGQASPMFPASNGKKRGCSFENPEPSSPKVTCIGQVRVKTKKQGKKIRARSKTRREVSFRKPDQTGSINSTTCNSGHNVDGVLLFNNVDESIELPTRFSSKNACLIGTKDGSSCMAREKVEKARSDNGSGSGSTSSCGAVFARWLVAEKIELVVGEEEDHHHHHNHHRHHEDDDEEEDDMPRRSQRRHVFEDIVIEDAKFEDKNEILEEEEARVNVPPKNALLLMRCRSDPVKMAALANRFWECPPQDEAEDEENEDNKGEKETQQDGVKDFRVKVEEEVMEQRKEVLACESLVSVEVIEEDQMIQNQIPDAEAVKEADLVLDREEEEQGKRRNL</sequence>
<reference evidence="2" key="1">
    <citation type="journal article" date="2023" name="G3 (Bethesda)">
        <title>Genome assembly and association tests identify interacting loci associated with vigor, precocity, and sex in interspecific pistachio rootstocks.</title>
        <authorList>
            <person name="Palmer W."/>
            <person name="Jacygrad E."/>
            <person name="Sagayaradj S."/>
            <person name="Cavanaugh K."/>
            <person name="Han R."/>
            <person name="Bertier L."/>
            <person name="Beede B."/>
            <person name="Kafkas S."/>
            <person name="Golino D."/>
            <person name="Preece J."/>
            <person name="Michelmore R."/>
        </authorList>
    </citation>
    <scope>NUCLEOTIDE SEQUENCE [LARGE SCALE GENOMIC DNA]</scope>
</reference>
<evidence type="ECO:0000313" key="2">
    <source>
        <dbReference type="Proteomes" id="UP001163603"/>
    </source>
</evidence>
<proteinExistence type="predicted"/>
<comment type="caution">
    <text evidence="1">The sequence shown here is derived from an EMBL/GenBank/DDBJ whole genome shotgun (WGS) entry which is preliminary data.</text>
</comment>
<accession>A0ACC0Z6L6</accession>
<dbReference type="EMBL" id="CM047738">
    <property type="protein sequence ID" value="KAJ0046552.1"/>
    <property type="molecule type" value="Genomic_DNA"/>
</dbReference>
<keyword evidence="2" id="KW-1185">Reference proteome</keyword>
<evidence type="ECO:0000313" key="1">
    <source>
        <dbReference type="EMBL" id="KAJ0046552.1"/>
    </source>
</evidence>
<name>A0ACC0Z6L6_9ROSI</name>
<gene>
    <name evidence="1" type="ORF">Pint_04658</name>
</gene>
<protein>
    <submittedName>
        <fullName evidence="1">Uncharacterized protein</fullName>
    </submittedName>
</protein>
<dbReference type="Proteomes" id="UP001163603">
    <property type="component" value="Chromosome 3"/>
</dbReference>